<evidence type="ECO:0000256" key="6">
    <source>
        <dbReference type="ARBA" id="ARBA00023014"/>
    </source>
</evidence>
<evidence type="ECO:0000313" key="14">
    <source>
        <dbReference type="EMBL" id="KKR03326.1"/>
    </source>
</evidence>
<dbReference type="InterPro" id="IPR007419">
    <property type="entry name" value="BFD-like_2Fe2S-bd_dom"/>
</dbReference>
<dbReference type="InterPro" id="IPR041854">
    <property type="entry name" value="BFD-like_2Fe2S-bd_dom_sf"/>
</dbReference>
<keyword evidence="4 10" id="KW-0479">Metal-binding</keyword>
<feature type="binding site" evidence="10">
    <location>
        <position position="141"/>
    </location>
    <ligand>
        <name>[2Fe-2S] cluster</name>
        <dbReference type="ChEBI" id="CHEBI:190135"/>
    </ligand>
</feature>
<comment type="cofactor">
    <cofactor evidence="10">
        <name>[2Fe-2S] cluster</name>
        <dbReference type="ChEBI" id="CHEBI:190135"/>
    </cofactor>
    <text evidence="10">Binds 1 [2Fe-2S] cluster per subunit.</text>
</comment>
<dbReference type="EMBL" id="LBWG01000032">
    <property type="protein sequence ID" value="KKR03326.1"/>
    <property type="molecule type" value="Genomic_DNA"/>
</dbReference>
<feature type="binding site" evidence="10">
    <location>
        <position position="35"/>
    </location>
    <ligand>
        <name>Fe cation</name>
        <dbReference type="ChEBI" id="CHEBI:24875"/>
    </ligand>
</feature>
<evidence type="ECO:0000256" key="1">
    <source>
        <dbReference type="ARBA" id="ARBA00006420"/>
    </source>
</evidence>
<dbReference type="GO" id="GO:0051537">
    <property type="term" value="F:2 iron, 2 sulfur cluster binding"/>
    <property type="evidence" value="ECO:0007669"/>
    <property type="project" value="UniProtKB-KW"/>
</dbReference>
<dbReference type="CDD" id="cd06664">
    <property type="entry name" value="IscU_like"/>
    <property type="match status" value="1"/>
</dbReference>
<evidence type="ECO:0000259" key="13">
    <source>
        <dbReference type="Pfam" id="PF04324"/>
    </source>
</evidence>
<feature type="binding site" evidence="10">
    <location>
        <position position="61"/>
    </location>
    <ligand>
        <name>Fe cation</name>
        <dbReference type="ChEBI" id="CHEBI:24875"/>
    </ligand>
</feature>
<evidence type="ECO:0000256" key="9">
    <source>
        <dbReference type="PIRNR" id="PIRNR000375"/>
    </source>
</evidence>
<keyword evidence="6 10" id="KW-0411">Iron-sulfur</keyword>
<comment type="cofactor">
    <cofactor evidence="8">
        <name>[2Fe-2S] cluster</name>
        <dbReference type="ChEBI" id="CHEBI:190135"/>
    </cofactor>
</comment>
<evidence type="ECO:0000313" key="15">
    <source>
        <dbReference type="Proteomes" id="UP000033935"/>
    </source>
</evidence>
<evidence type="ECO:0000259" key="12">
    <source>
        <dbReference type="Pfam" id="PF01592"/>
    </source>
</evidence>
<dbReference type="Pfam" id="PF01592">
    <property type="entry name" value="NifU_N"/>
    <property type="match status" value="1"/>
</dbReference>
<feature type="binding site" evidence="10">
    <location>
        <position position="139"/>
    </location>
    <ligand>
        <name>[2Fe-2S] cluster</name>
        <dbReference type="ChEBI" id="CHEBI:190135"/>
    </ligand>
</feature>
<feature type="binding site" evidence="10">
    <location>
        <position position="105"/>
    </location>
    <ligand>
        <name>Fe cation</name>
        <dbReference type="ChEBI" id="CHEBI:24875"/>
    </ligand>
</feature>
<evidence type="ECO:0000256" key="5">
    <source>
        <dbReference type="ARBA" id="ARBA00023004"/>
    </source>
</evidence>
<dbReference type="Gene3D" id="3.30.300.130">
    <property type="entry name" value="Fe-S cluster assembly (FSCA)"/>
    <property type="match status" value="1"/>
</dbReference>
<dbReference type="InterPro" id="IPR010238">
    <property type="entry name" value="NIF_FeS_clus_asmbl_NifU"/>
</dbReference>
<keyword evidence="7 9" id="KW-0535">Nitrogen fixation</keyword>
<comment type="cofactor">
    <cofactor evidence="10">
        <name>Fe cation</name>
        <dbReference type="ChEBI" id="CHEBI:24875"/>
    </cofactor>
    <text evidence="10">Binds 1 Fe cation per subunit.</text>
</comment>
<dbReference type="InterPro" id="IPR034904">
    <property type="entry name" value="FSCA_dom_sf"/>
</dbReference>
<feature type="binding site" evidence="10">
    <location>
        <position position="174"/>
    </location>
    <ligand>
        <name>[2Fe-2S] cluster</name>
        <dbReference type="ChEBI" id="CHEBI:190135"/>
    </ligand>
</feature>
<feature type="domain" description="NIF system FeS cluster assembly NifU N-terminal" evidence="12">
    <location>
        <begin position="4"/>
        <end position="122"/>
    </location>
</feature>
<reference evidence="14 15" key="1">
    <citation type="journal article" date="2015" name="Nature">
        <title>rRNA introns, odd ribosomes, and small enigmatic genomes across a large radiation of phyla.</title>
        <authorList>
            <person name="Brown C.T."/>
            <person name="Hug L.A."/>
            <person name="Thomas B.C."/>
            <person name="Sharon I."/>
            <person name="Castelle C.J."/>
            <person name="Singh A."/>
            <person name="Wilkins M.J."/>
            <person name="Williams K.H."/>
            <person name="Banfield J.F."/>
        </authorList>
    </citation>
    <scope>NUCLEOTIDE SEQUENCE [LARGE SCALE GENOMIC DNA]</scope>
</reference>
<dbReference type="GO" id="GO:0005506">
    <property type="term" value="F:iron ion binding"/>
    <property type="evidence" value="ECO:0007669"/>
    <property type="project" value="InterPro"/>
</dbReference>
<dbReference type="Pfam" id="PF04324">
    <property type="entry name" value="Fer2_BFD"/>
    <property type="match status" value="1"/>
</dbReference>
<comment type="similarity">
    <text evidence="1 9">Belongs to the NifU family.</text>
</comment>
<dbReference type="AlphaFoldDB" id="A0A0G0MSC5"/>
<proteinExistence type="inferred from homology"/>
<dbReference type="Gene3D" id="1.10.10.1100">
    <property type="entry name" value="BFD-like [2Fe-2S]-binding domain"/>
    <property type="match status" value="1"/>
</dbReference>
<dbReference type="GO" id="GO:0016226">
    <property type="term" value="P:iron-sulfur cluster assembly"/>
    <property type="evidence" value="ECO:0007669"/>
    <property type="project" value="InterPro"/>
</dbReference>
<comment type="caution">
    <text evidence="14">The sequence shown here is derived from an EMBL/GenBank/DDBJ whole genome shotgun (WGS) entry which is preliminary data.</text>
</comment>
<evidence type="ECO:0000256" key="8">
    <source>
        <dbReference type="ARBA" id="ARBA00034078"/>
    </source>
</evidence>
<evidence type="ECO:0000256" key="2">
    <source>
        <dbReference type="ARBA" id="ARBA00015278"/>
    </source>
</evidence>
<dbReference type="SUPFAM" id="SSF117916">
    <property type="entry name" value="Fe-S cluster assembly (FSCA) domain-like"/>
    <property type="match status" value="1"/>
</dbReference>
<dbReference type="Pfam" id="PF01106">
    <property type="entry name" value="NifU"/>
    <property type="match status" value="1"/>
</dbReference>
<evidence type="ECO:0000259" key="11">
    <source>
        <dbReference type="Pfam" id="PF01106"/>
    </source>
</evidence>
<dbReference type="NCBIfam" id="TIGR02000">
    <property type="entry name" value="NifU_proper"/>
    <property type="match status" value="1"/>
</dbReference>
<organism evidence="14 15">
    <name type="scientific">Candidatus Uhrbacteria bacterium GW2011_GWF2_39_13</name>
    <dbReference type="NCBI Taxonomy" id="1618995"/>
    <lineage>
        <taxon>Bacteria</taxon>
        <taxon>Candidatus Uhriibacteriota</taxon>
    </lineage>
</organism>
<dbReference type="Proteomes" id="UP000033935">
    <property type="component" value="Unassembled WGS sequence"/>
</dbReference>
<dbReference type="InterPro" id="IPR001075">
    <property type="entry name" value="NIF_FeS_clus_asmbl_NifU_C"/>
</dbReference>
<keyword evidence="3 10" id="KW-0001">2Fe-2S</keyword>
<comment type="function">
    <text evidence="9">May be involved in the formation or repair of [Fe-S] clusters present in iron-sulfur proteins.</text>
</comment>
<name>A0A0G0MSC5_9BACT</name>
<dbReference type="PATRIC" id="fig|1618995.3.peg.1000"/>
<feature type="domain" description="BFD-like [2Fe-2S]-binding" evidence="13">
    <location>
        <begin position="137"/>
        <end position="186"/>
    </location>
</feature>
<feature type="domain" description="NIF system FeS cluster assembly NifU C-terminal" evidence="11">
    <location>
        <begin position="218"/>
        <end position="284"/>
    </location>
</feature>
<dbReference type="Gene3D" id="3.90.1010.10">
    <property type="match status" value="1"/>
</dbReference>
<dbReference type="PIRSF" id="PIRSF000375">
    <property type="entry name" value="NifU"/>
    <property type="match status" value="1"/>
</dbReference>
<dbReference type="PANTHER" id="PTHR10093">
    <property type="entry name" value="IRON-SULFUR CLUSTER ASSEMBLY ENZYME NIFU HOMOLOG"/>
    <property type="match status" value="1"/>
</dbReference>
<accession>A0A0G0MSC5</accession>
<dbReference type="InterPro" id="IPR016217">
    <property type="entry name" value="N_fixation_NifU"/>
</dbReference>
<sequence length="287" mass="31510">MWDYSKKVMDHFLNPRNVGEIKDADAIAEVGNITCGDSLKLFLKLDENGRIAEAKFKTFGCASAIASSSALTELVKGMTLDEAAEVTNKDIVALLGELPEEKMHCSVMGMEALQLAIANYRGVTLDGHGNDEHEGRIVCRCFNVTDTKIRKLAKENNLHTVEEITNYSKAGGACGTCLDEIQLILDGIWKESKSAEDVGGEEKPDFKSMPIVKKVLRVQEVIDKEIRPLLEKDGGSIELVDIVGNKAIVRLKGRCAVCQTSQVTLKKTVEQKLREFVSPEIEVEGAK</sequence>
<evidence type="ECO:0000256" key="4">
    <source>
        <dbReference type="ARBA" id="ARBA00022723"/>
    </source>
</evidence>
<evidence type="ECO:0000256" key="7">
    <source>
        <dbReference type="ARBA" id="ARBA00023231"/>
    </source>
</evidence>
<keyword evidence="5 10" id="KW-0408">Iron</keyword>
<dbReference type="CDD" id="cd19947">
    <property type="entry name" value="NifU_Fer2_BFD-like"/>
    <property type="match status" value="1"/>
</dbReference>
<dbReference type="SUPFAM" id="SSF82649">
    <property type="entry name" value="SufE/NifU"/>
    <property type="match status" value="1"/>
</dbReference>
<evidence type="ECO:0000256" key="3">
    <source>
        <dbReference type="ARBA" id="ARBA00022714"/>
    </source>
</evidence>
<dbReference type="InterPro" id="IPR002871">
    <property type="entry name" value="NIF_FeS_clus_asmbl_NifU_N"/>
</dbReference>
<feature type="binding site" evidence="10">
    <location>
        <position position="177"/>
    </location>
    <ligand>
        <name>[2Fe-2S] cluster</name>
        <dbReference type="ChEBI" id="CHEBI:190135"/>
    </ligand>
</feature>
<protein>
    <recommendedName>
        <fullName evidence="2 9">Nitrogen fixation protein NifU</fullName>
    </recommendedName>
</protein>
<evidence type="ECO:0000256" key="10">
    <source>
        <dbReference type="PIRSR" id="PIRSR000375-1"/>
    </source>
</evidence>
<gene>
    <name evidence="14" type="ORF">UT30_C0032G0005</name>
</gene>